<dbReference type="InterPro" id="IPR049539">
    <property type="entry name" value="SPL"/>
</dbReference>
<gene>
    <name evidence="1" type="ORF">H8E23_08950</name>
</gene>
<dbReference type="Proteomes" id="UP000603434">
    <property type="component" value="Unassembled WGS sequence"/>
</dbReference>
<name>A0A8J6NSR0_9BACT</name>
<comment type="caution">
    <text evidence="1">The sequence shown here is derived from an EMBL/GenBank/DDBJ whole genome shotgun (WGS) entry which is preliminary data.</text>
</comment>
<dbReference type="PANTHER" id="PTHR37822">
    <property type="entry name" value="SPORE PHOTOPRODUCT LYASE-RELATED"/>
    <property type="match status" value="1"/>
</dbReference>
<accession>A0A8J6NSR0</accession>
<sequence length="376" mass="43269">MTFSKLYIEQQVAHLPEVASIRSRLNIPSEIVEDGQNIFDWVSCADDPVREGKKLLFLTRNKGAFIKDCPGTRVYTCCGYKILHIGTYCTMDCSYCILQSYFHPPVLQYFINHDDLLAELDRMFLEKTVYRIGTGEFTDSMIWEAWTELTNLLIPKFAAQSHVVLELKTKTTAIERLKLIGHNRKTIVAWSLNTSRVICNEERYTASLSARIRAAAACESWGYPLAFHFDPLVIYDGCDEDYRQVVRQLFSHVSSENIVWISLGSFRFMPSLKPIIQKRFPGSKIIYGEFITGLDGKMRYFKPLRIDLYRKMTDWIREIAPDVLIYFCMEDDEVWQKALGFTPAERGGLPRMLDESAVRICGLNRQTAPSSVKDAK</sequence>
<reference evidence="1 2" key="1">
    <citation type="submission" date="2020-08" db="EMBL/GenBank/DDBJ databases">
        <title>Bridging the membrane lipid divide: bacteria of the FCB group superphylum have the potential to synthesize archaeal ether lipids.</title>
        <authorList>
            <person name="Villanueva L."/>
            <person name="Von Meijenfeldt F.A.B."/>
            <person name="Westbye A.B."/>
            <person name="Yadav S."/>
            <person name="Hopmans E.C."/>
            <person name="Dutilh B.E."/>
            <person name="Sinninghe Damste J.S."/>
        </authorList>
    </citation>
    <scope>NUCLEOTIDE SEQUENCE [LARGE SCALE GENOMIC DNA]</scope>
    <source>
        <strain evidence="1">NIOZ-UU30</strain>
    </source>
</reference>
<dbReference type="GO" id="GO:0003913">
    <property type="term" value="F:DNA photolyase activity"/>
    <property type="evidence" value="ECO:0007669"/>
    <property type="project" value="TreeGrafter"/>
</dbReference>
<protein>
    <submittedName>
        <fullName evidence="1">DNA photolyase</fullName>
    </submittedName>
</protein>
<dbReference type="PANTHER" id="PTHR37822:SF2">
    <property type="entry name" value="SPORE PHOTOPRODUCT LYASE"/>
    <property type="match status" value="1"/>
</dbReference>
<proteinExistence type="predicted"/>
<dbReference type="GO" id="GO:0042601">
    <property type="term" value="C:endospore-forming forespore"/>
    <property type="evidence" value="ECO:0007669"/>
    <property type="project" value="TreeGrafter"/>
</dbReference>
<dbReference type="GO" id="GO:1904047">
    <property type="term" value="F:S-adenosyl-L-methionine binding"/>
    <property type="evidence" value="ECO:0007669"/>
    <property type="project" value="TreeGrafter"/>
</dbReference>
<evidence type="ECO:0000313" key="1">
    <source>
        <dbReference type="EMBL" id="MBC8361512.1"/>
    </source>
</evidence>
<dbReference type="Gene3D" id="3.80.30.30">
    <property type="match status" value="1"/>
</dbReference>
<dbReference type="Pfam" id="PF20903">
    <property type="entry name" value="SPL"/>
    <property type="match status" value="1"/>
</dbReference>
<dbReference type="GO" id="GO:0051539">
    <property type="term" value="F:4 iron, 4 sulfur cluster binding"/>
    <property type="evidence" value="ECO:0007669"/>
    <property type="project" value="TreeGrafter"/>
</dbReference>
<organism evidence="1 2">
    <name type="scientific">Candidatus Desulfatibia profunda</name>
    <dbReference type="NCBI Taxonomy" id="2841695"/>
    <lineage>
        <taxon>Bacteria</taxon>
        <taxon>Pseudomonadati</taxon>
        <taxon>Thermodesulfobacteriota</taxon>
        <taxon>Desulfobacteria</taxon>
        <taxon>Desulfobacterales</taxon>
        <taxon>Desulfobacterales incertae sedis</taxon>
        <taxon>Candidatus Desulfatibia</taxon>
    </lineage>
</organism>
<dbReference type="Gene3D" id="3.40.50.12110">
    <property type="match status" value="1"/>
</dbReference>
<dbReference type="AlphaFoldDB" id="A0A8J6NSR0"/>
<evidence type="ECO:0000313" key="2">
    <source>
        <dbReference type="Proteomes" id="UP000603434"/>
    </source>
</evidence>
<dbReference type="EMBL" id="JACNJH010000135">
    <property type="protein sequence ID" value="MBC8361512.1"/>
    <property type="molecule type" value="Genomic_DNA"/>
</dbReference>